<dbReference type="GeneID" id="80346557"/>
<evidence type="ECO:0000313" key="2">
    <source>
        <dbReference type="Proteomes" id="UP000516173"/>
    </source>
</evidence>
<dbReference type="RefSeq" id="WP_187687514.1">
    <property type="nucleotide sequence ID" value="NZ_AP023396.1"/>
</dbReference>
<organism evidence="1 2">
    <name type="scientific">Nocardia wallacei</name>
    <dbReference type="NCBI Taxonomy" id="480035"/>
    <lineage>
        <taxon>Bacteria</taxon>
        <taxon>Bacillati</taxon>
        <taxon>Actinomycetota</taxon>
        <taxon>Actinomycetes</taxon>
        <taxon>Mycobacteriales</taxon>
        <taxon>Nocardiaceae</taxon>
        <taxon>Nocardia</taxon>
    </lineage>
</organism>
<dbReference type="EMBL" id="AP023396">
    <property type="protein sequence ID" value="BCK54223.1"/>
    <property type="molecule type" value="Genomic_DNA"/>
</dbReference>
<evidence type="ECO:0000313" key="1">
    <source>
        <dbReference type="EMBL" id="BCK54223.1"/>
    </source>
</evidence>
<keyword evidence="2" id="KW-1185">Reference proteome</keyword>
<dbReference type="KEGG" id="nwl:NWFMUON74_19950"/>
<gene>
    <name evidence="1" type="ORF">NWFMUON74_19950</name>
</gene>
<name>A0A7G1KJ90_9NOCA</name>
<proteinExistence type="predicted"/>
<sequence length="106" mass="11803">MTWRDLHARTEILHEVLARAAADPATPGMFYDLPDCDRLFGGPAGVLAALQYQWDNHMRAKLDQAQMVGQSAAEAYLELAAEQPVLRAVLDAQDARRWREARALAS</sequence>
<dbReference type="Proteomes" id="UP000516173">
    <property type="component" value="Chromosome"/>
</dbReference>
<protein>
    <submittedName>
        <fullName evidence="1">Uncharacterized protein</fullName>
    </submittedName>
</protein>
<accession>A0A7G1KJ90</accession>
<reference evidence="1 2" key="1">
    <citation type="submission" date="2020-08" db="EMBL/GenBank/DDBJ databases">
        <title>Genome Sequencing of Nocardia wallacei strain FMUON74 and assembly.</title>
        <authorList>
            <person name="Toyokawa M."/>
            <person name="Uesaka K."/>
        </authorList>
    </citation>
    <scope>NUCLEOTIDE SEQUENCE [LARGE SCALE GENOMIC DNA]</scope>
    <source>
        <strain evidence="1 2">FMUON74</strain>
    </source>
</reference>
<dbReference type="AlphaFoldDB" id="A0A7G1KJ90"/>